<name>A0A2A2JR99_9BILA</name>
<dbReference type="InterPro" id="IPR018247">
    <property type="entry name" value="EF_Hand_1_Ca_BS"/>
</dbReference>
<dbReference type="PROSITE" id="PS00018">
    <property type="entry name" value="EF_HAND_1"/>
    <property type="match status" value="3"/>
</dbReference>
<reference evidence="4 5" key="1">
    <citation type="journal article" date="2017" name="Curr. Biol.">
        <title>Genome architecture and evolution of a unichromosomal asexual nematode.</title>
        <authorList>
            <person name="Fradin H."/>
            <person name="Zegar C."/>
            <person name="Gutwein M."/>
            <person name="Lucas J."/>
            <person name="Kovtun M."/>
            <person name="Corcoran D."/>
            <person name="Baugh L.R."/>
            <person name="Kiontke K."/>
            <person name="Gunsalus K."/>
            <person name="Fitch D.H."/>
            <person name="Piano F."/>
        </authorList>
    </citation>
    <scope>NUCLEOTIDE SEQUENCE [LARGE SCALE GENOMIC DNA]</scope>
    <source>
        <strain evidence="4">PF1309</strain>
    </source>
</reference>
<sequence>MAMIISPTGSTHSNHHDIICQRYVLNDNQVSETFDLLDVDRDGKLSRIEIAALLRTVNVEPTRVELDFIFEEMDTEKTGKITKEDFTSYMRSPPVRRTTFRELETWFRRYDADGDGAITEEEMMAVLKQTTGLIDRIQVHEMFAATDTNRDGRISFHEFVKMMQQ</sequence>
<dbReference type="Proteomes" id="UP000218231">
    <property type="component" value="Unassembled WGS sequence"/>
</dbReference>
<accession>A0A2A2JR99</accession>
<keyword evidence="5" id="KW-1185">Reference proteome</keyword>
<organism evidence="4 5">
    <name type="scientific">Diploscapter pachys</name>
    <dbReference type="NCBI Taxonomy" id="2018661"/>
    <lineage>
        <taxon>Eukaryota</taxon>
        <taxon>Metazoa</taxon>
        <taxon>Ecdysozoa</taxon>
        <taxon>Nematoda</taxon>
        <taxon>Chromadorea</taxon>
        <taxon>Rhabditida</taxon>
        <taxon>Rhabditina</taxon>
        <taxon>Rhabditomorpha</taxon>
        <taxon>Rhabditoidea</taxon>
        <taxon>Rhabditidae</taxon>
        <taxon>Diploscapter</taxon>
    </lineage>
</organism>
<gene>
    <name evidence="4" type="ORF">WR25_05630</name>
</gene>
<dbReference type="OrthoDB" id="343296at2759"/>
<dbReference type="PANTHER" id="PTHR23048:SF0">
    <property type="entry name" value="CALMODULIN LIKE 3"/>
    <property type="match status" value="1"/>
</dbReference>
<evidence type="ECO:0000259" key="3">
    <source>
        <dbReference type="PROSITE" id="PS50222"/>
    </source>
</evidence>
<dbReference type="InterPro" id="IPR011992">
    <property type="entry name" value="EF-hand-dom_pair"/>
</dbReference>
<feature type="domain" description="EF-hand" evidence="3">
    <location>
        <begin position="134"/>
        <end position="165"/>
    </location>
</feature>
<dbReference type="PROSITE" id="PS50222">
    <property type="entry name" value="EF_HAND_2"/>
    <property type="match status" value="4"/>
</dbReference>
<dbReference type="SMART" id="SM00054">
    <property type="entry name" value="EFh"/>
    <property type="match status" value="4"/>
</dbReference>
<dbReference type="InterPro" id="IPR050230">
    <property type="entry name" value="CALM/Myosin/TropC-like"/>
</dbReference>
<dbReference type="GO" id="GO:0016460">
    <property type="term" value="C:myosin II complex"/>
    <property type="evidence" value="ECO:0007669"/>
    <property type="project" value="TreeGrafter"/>
</dbReference>
<feature type="domain" description="EF-hand" evidence="3">
    <location>
        <begin position="61"/>
        <end position="96"/>
    </location>
</feature>
<dbReference type="FunFam" id="1.10.238.10:FF:000003">
    <property type="entry name" value="Calmodulin A"/>
    <property type="match status" value="1"/>
</dbReference>
<keyword evidence="2" id="KW-0106">Calcium</keyword>
<comment type="caution">
    <text evidence="4">The sequence shown here is derived from an EMBL/GenBank/DDBJ whole genome shotgun (WGS) entry which is preliminary data.</text>
</comment>
<protein>
    <recommendedName>
        <fullName evidence="3">EF-hand domain-containing protein</fullName>
    </recommendedName>
</protein>
<keyword evidence="1" id="KW-0677">Repeat</keyword>
<dbReference type="STRING" id="2018661.A0A2A2JR99"/>
<evidence type="ECO:0000256" key="2">
    <source>
        <dbReference type="ARBA" id="ARBA00022837"/>
    </source>
</evidence>
<feature type="domain" description="EF-hand" evidence="3">
    <location>
        <begin position="25"/>
        <end position="60"/>
    </location>
</feature>
<feature type="domain" description="EF-hand" evidence="3">
    <location>
        <begin position="98"/>
        <end position="133"/>
    </location>
</feature>
<dbReference type="AlphaFoldDB" id="A0A2A2JR99"/>
<dbReference type="SUPFAM" id="SSF47473">
    <property type="entry name" value="EF-hand"/>
    <property type="match status" value="1"/>
</dbReference>
<dbReference type="Gene3D" id="1.10.238.10">
    <property type="entry name" value="EF-hand"/>
    <property type="match status" value="2"/>
</dbReference>
<dbReference type="InterPro" id="IPR002048">
    <property type="entry name" value="EF_hand_dom"/>
</dbReference>
<evidence type="ECO:0000313" key="5">
    <source>
        <dbReference type="Proteomes" id="UP000218231"/>
    </source>
</evidence>
<dbReference type="Pfam" id="PF13499">
    <property type="entry name" value="EF-hand_7"/>
    <property type="match status" value="2"/>
</dbReference>
<dbReference type="GO" id="GO:0005509">
    <property type="term" value="F:calcium ion binding"/>
    <property type="evidence" value="ECO:0007669"/>
    <property type="project" value="InterPro"/>
</dbReference>
<evidence type="ECO:0000313" key="4">
    <source>
        <dbReference type="EMBL" id="PAV64141.1"/>
    </source>
</evidence>
<dbReference type="CDD" id="cd00051">
    <property type="entry name" value="EFh"/>
    <property type="match status" value="1"/>
</dbReference>
<evidence type="ECO:0000256" key="1">
    <source>
        <dbReference type="ARBA" id="ARBA00022737"/>
    </source>
</evidence>
<dbReference type="PANTHER" id="PTHR23048">
    <property type="entry name" value="MYOSIN LIGHT CHAIN 1, 3"/>
    <property type="match status" value="1"/>
</dbReference>
<proteinExistence type="predicted"/>
<dbReference type="EMBL" id="LIAE01010276">
    <property type="protein sequence ID" value="PAV64141.1"/>
    <property type="molecule type" value="Genomic_DNA"/>
</dbReference>